<dbReference type="EMBL" id="JACEIK010000933">
    <property type="protein sequence ID" value="MCD7464027.1"/>
    <property type="molecule type" value="Genomic_DNA"/>
</dbReference>
<name>A0ABS8T0G2_DATST</name>
<keyword evidence="2" id="KW-1185">Reference proteome</keyword>
<proteinExistence type="predicted"/>
<sequence>RSIEVPKANGAPRPGRLAECGDAGPVLTSSAFAIQFHPVLPLPVLLKIDFMLSSTLTSLHVRSV</sequence>
<organism evidence="1 2">
    <name type="scientific">Datura stramonium</name>
    <name type="common">Jimsonweed</name>
    <name type="synonym">Common thornapple</name>
    <dbReference type="NCBI Taxonomy" id="4076"/>
    <lineage>
        <taxon>Eukaryota</taxon>
        <taxon>Viridiplantae</taxon>
        <taxon>Streptophyta</taxon>
        <taxon>Embryophyta</taxon>
        <taxon>Tracheophyta</taxon>
        <taxon>Spermatophyta</taxon>
        <taxon>Magnoliopsida</taxon>
        <taxon>eudicotyledons</taxon>
        <taxon>Gunneridae</taxon>
        <taxon>Pentapetalae</taxon>
        <taxon>asterids</taxon>
        <taxon>lamiids</taxon>
        <taxon>Solanales</taxon>
        <taxon>Solanaceae</taxon>
        <taxon>Solanoideae</taxon>
        <taxon>Datureae</taxon>
        <taxon>Datura</taxon>
    </lineage>
</organism>
<reference evidence="1 2" key="1">
    <citation type="journal article" date="2021" name="BMC Genomics">
        <title>Datura genome reveals duplications of psychoactive alkaloid biosynthetic genes and high mutation rate following tissue culture.</title>
        <authorList>
            <person name="Rajewski A."/>
            <person name="Carter-House D."/>
            <person name="Stajich J."/>
            <person name="Litt A."/>
        </authorList>
    </citation>
    <scope>NUCLEOTIDE SEQUENCE [LARGE SCALE GENOMIC DNA]</scope>
    <source>
        <strain evidence="1">AR-01</strain>
    </source>
</reference>
<feature type="non-terminal residue" evidence="1">
    <location>
        <position position="1"/>
    </location>
</feature>
<accession>A0ABS8T0G2</accession>
<dbReference type="Proteomes" id="UP000823775">
    <property type="component" value="Unassembled WGS sequence"/>
</dbReference>
<comment type="caution">
    <text evidence="1">The sequence shown here is derived from an EMBL/GenBank/DDBJ whole genome shotgun (WGS) entry which is preliminary data.</text>
</comment>
<gene>
    <name evidence="1" type="ORF">HAX54_051933</name>
</gene>
<evidence type="ECO:0000313" key="2">
    <source>
        <dbReference type="Proteomes" id="UP000823775"/>
    </source>
</evidence>
<evidence type="ECO:0000313" key="1">
    <source>
        <dbReference type="EMBL" id="MCD7464027.1"/>
    </source>
</evidence>
<protein>
    <submittedName>
        <fullName evidence="1">Uncharacterized protein</fullName>
    </submittedName>
</protein>